<gene>
    <name evidence="3" type="primary">20202128</name>
    <name evidence="2" type="ORF">HELRODRAFT_167900</name>
</gene>
<dbReference type="KEGG" id="hro:HELRODRAFT_167900"/>
<keyword evidence="1" id="KW-0472">Membrane</keyword>
<dbReference type="EnsemblMetazoa" id="HelroT167900">
    <property type="protein sequence ID" value="HelroP167900"/>
    <property type="gene ID" value="HelroG167900"/>
</dbReference>
<name>T1EZX8_HELRO</name>
<evidence type="ECO:0000256" key="1">
    <source>
        <dbReference type="SAM" id="Phobius"/>
    </source>
</evidence>
<dbReference type="RefSeq" id="XP_009011869.1">
    <property type="nucleotide sequence ID" value="XM_009013621.1"/>
</dbReference>
<evidence type="ECO:0000313" key="2">
    <source>
        <dbReference type="EMBL" id="ESO10055.1"/>
    </source>
</evidence>
<dbReference type="AlphaFoldDB" id="T1EZX8"/>
<keyword evidence="1" id="KW-0812">Transmembrane</keyword>
<dbReference type="Proteomes" id="UP000015101">
    <property type="component" value="Unassembled WGS sequence"/>
</dbReference>
<reference evidence="4" key="1">
    <citation type="submission" date="2012-12" db="EMBL/GenBank/DDBJ databases">
        <authorList>
            <person name="Hellsten U."/>
            <person name="Grimwood J."/>
            <person name="Chapman J.A."/>
            <person name="Shapiro H."/>
            <person name="Aerts A."/>
            <person name="Otillar R.P."/>
            <person name="Terry A.Y."/>
            <person name="Boore J.L."/>
            <person name="Simakov O."/>
            <person name="Marletaz F."/>
            <person name="Cho S.-J."/>
            <person name="Edsinger-Gonzales E."/>
            <person name="Havlak P."/>
            <person name="Kuo D.-H."/>
            <person name="Larsson T."/>
            <person name="Lv J."/>
            <person name="Arendt D."/>
            <person name="Savage R."/>
            <person name="Osoegawa K."/>
            <person name="de Jong P."/>
            <person name="Lindberg D.R."/>
            <person name="Seaver E.C."/>
            <person name="Weisblat D.A."/>
            <person name="Putnam N.H."/>
            <person name="Grigoriev I.V."/>
            <person name="Rokhsar D.S."/>
        </authorList>
    </citation>
    <scope>NUCLEOTIDE SEQUENCE</scope>
</reference>
<dbReference type="eggNOG" id="ENOG502T148">
    <property type="taxonomic scope" value="Eukaryota"/>
</dbReference>
<dbReference type="CTD" id="20202128"/>
<keyword evidence="1" id="KW-1133">Transmembrane helix</keyword>
<dbReference type="EMBL" id="AMQM01002862">
    <property type="status" value="NOT_ANNOTATED_CDS"/>
    <property type="molecule type" value="Genomic_DNA"/>
</dbReference>
<evidence type="ECO:0000313" key="3">
    <source>
        <dbReference type="EnsemblMetazoa" id="HelroP167900"/>
    </source>
</evidence>
<keyword evidence="4" id="KW-1185">Reference proteome</keyword>
<reference evidence="2 4" key="2">
    <citation type="journal article" date="2013" name="Nature">
        <title>Insights into bilaterian evolution from three spiralian genomes.</title>
        <authorList>
            <person name="Simakov O."/>
            <person name="Marletaz F."/>
            <person name="Cho S.J."/>
            <person name="Edsinger-Gonzales E."/>
            <person name="Havlak P."/>
            <person name="Hellsten U."/>
            <person name="Kuo D.H."/>
            <person name="Larsson T."/>
            <person name="Lv J."/>
            <person name="Arendt D."/>
            <person name="Savage R."/>
            <person name="Osoegawa K."/>
            <person name="de Jong P."/>
            <person name="Grimwood J."/>
            <person name="Chapman J.A."/>
            <person name="Shapiro H."/>
            <person name="Aerts A."/>
            <person name="Otillar R.P."/>
            <person name="Terry A.Y."/>
            <person name="Boore J.L."/>
            <person name="Grigoriev I.V."/>
            <person name="Lindberg D.R."/>
            <person name="Seaver E.C."/>
            <person name="Weisblat D.A."/>
            <person name="Putnam N.H."/>
            <person name="Rokhsar D.S."/>
        </authorList>
    </citation>
    <scope>NUCLEOTIDE SEQUENCE</scope>
</reference>
<feature type="transmembrane region" description="Helical" evidence="1">
    <location>
        <begin position="112"/>
        <end position="130"/>
    </location>
</feature>
<organism evidence="3 4">
    <name type="scientific">Helobdella robusta</name>
    <name type="common">Californian leech</name>
    <dbReference type="NCBI Taxonomy" id="6412"/>
    <lineage>
        <taxon>Eukaryota</taxon>
        <taxon>Metazoa</taxon>
        <taxon>Spiralia</taxon>
        <taxon>Lophotrochozoa</taxon>
        <taxon>Annelida</taxon>
        <taxon>Clitellata</taxon>
        <taxon>Hirudinea</taxon>
        <taxon>Rhynchobdellida</taxon>
        <taxon>Glossiphoniidae</taxon>
        <taxon>Helobdella</taxon>
    </lineage>
</organism>
<proteinExistence type="predicted"/>
<dbReference type="GeneID" id="20202128"/>
<evidence type="ECO:0000313" key="4">
    <source>
        <dbReference type="Proteomes" id="UP000015101"/>
    </source>
</evidence>
<accession>T1EZX8</accession>
<feature type="transmembrane region" description="Helical" evidence="1">
    <location>
        <begin position="137"/>
        <end position="154"/>
    </location>
</feature>
<dbReference type="EMBL" id="KB095905">
    <property type="protein sequence ID" value="ESO10055.1"/>
    <property type="molecule type" value="Genomic_DNA"/>
</dbReference>
<sequence length="188" mass="21447">MLQTGEYSLKQESCGQAICSCFKRQIYYKLGAHQLKLGAHQLKLGAHQIKLGTHQLKFGAHQLKLGTHQLKMGAHQLKLGTPKQKYQLAFKVKLDSFKFTLNKSCAASLFEFQLQYFHFLLSFLSFFINYPFAMNKFFGMIVFITWNTFGFYLANKLLSLLTTDDTKFETVYCMPTVPALVSKTSLGS</sequence>
<reference evidence="3" key="3">
    <citation type="submission" date="2015-06" db="UniProtKB">
        <authorList>
            <consortium name="EnsemblMetazoa"/>
        </authorList>
    </citation>
    <scope>IDENTIFICATION</scope>
</reference>
<dbReference type="InParanoid" id="T1EZX8"/>
<dbReference type="HOGENOM" id="CLU_1442542_0_0_1"/>
<protein>
    <submittedName>
        <fullName evidence="2 3">Uncharacterized protein</fullName>
    </submittedName>
</protein>